<dbReference type="AlphaFoldDB" id="A0AAV9FA12"/>
<dbReference type="EMBL" id="JAUJYO010000002">
    <property type="protein sequence ID" value="KAK1322780.1"/>
    <property type="molecule type" value="Genomic_DNA"/>
</dbReference>
<evidence type="ECO:0000313" key="1">
    <source>
        <dbReference type="EMBL" id="KAK1322780.1"/>
    </source>
</evidence>
<proteinExistence type="predicted"/>
<organism evidence="1 2">
    <name type="scientific">Acorus calamus</name>
    <name type="common">Sweet flag</name>
    <dbReference type="NCBI Taxonomy" id="4465"/>
    <lineage>
        <taxon>Eukaryota</taxon>
        <taxon>Viridiplantae</taxon>
        <taxon>Streptophyta</taxon>
        <taxon>Embryophyta</taxon>
        <taxon>Tracheophyta</taxon>
        <taxon>Spermatophyta</taxon>
        <taxon>Magnoliopsida</taxon>
        <taxon>Liliopsida</taxon>
        <taxon>Acoraceae</taxon>
        <taxon>Acorus</taxon>
    </lineage>
</organism>
<evidence type="ECO:0000313" key="2">
    <source>
        <dbReference type="Proteomes" id="UP001180020"/>
    </source>
</evidence>
<accession>A0AAV9FA12</accession>
<reference evidence="1" key="2">
    <citation type="submission" date="2023-06" db="EMBL/GenBank/DDBJ databases">
        <authorList>
            <person name="Ma L."/>
            <person name="Liu K.-W."/>
            <person name="Li Z."/>
            <person name="Hsiao Y.-Y."/>
            <person name="Qi Y."/>
            <person name="Fu T."/>
            <person name="Tang G."/>
            <person name="Zhang D."/>
            <person name="Sun W.-H."/>
            <person name="Liu D.-K."/>
            <person name="Li Y."/>
            <person name="Chen G.-Z."/>
            <person name="Liu X.-D."/>
            <person name="Liao X.-Y."/>
            <person name="Jiang Y.-T."/>
            <person name="Yu X."/>
            <person name="Hao Y."/>
            <person name="Huang J."/>
            <person name="Zhao X.-W."/>
            <person name="Ke S."/>
            <person name="Chen Y.-Y."/>
            <person name="Wu W.-L."/>
            <person name="Hsu J.-L."/>
            <person name="Lin Y.-F."/>
            <person name="Huang M.-D."/>
            <person name="Li C.-Y."/>
            <person name="Huang L."/>
            <person name="Wang Z.-W."/>
            <person name="Zhao X."/>
            <person name="Zhong W.-Y."/>
            <person name="Peng D.-H."/>
            <person name="Ahmad S."/>
            <person name="Lan S."/>
            <person name="Zhang J.-S."/>
            <person name="Tsai W.-C."/>
            <person name="Van De Peer Y."/>
            <person name="Liu Z.-J."/>
        </authorList>
    </citation>
    <scope>NUCLEOTIDE SEQUENCE</scope>
    <source>
        <strain evidence="1">CP</strain>
        <tissue evidence="1">Leaves</tissue>
    </source>
</reference>
<comment type="caution">
    <text evidence="1">The sequence shown here is derived from an EMBL/GenBank/DDBJ whole genome shotgun (WGS) entry which is preliminary data.</text>
</comment>
<reference evidence="1" key="1">
    <citation type="journal article" date="2023" name="Nat. Commun.">
        <title>Diploid and tetraploid genomes of Acorus and the evolution of monocots.</title>
        <authorList>
            <person name="Ma L."/>
            <person name="Liu K.W."/>
            <person name="Li Z."/>
            <person name="Hsiao Y.Y."/>
            <person name="Qi Y."/>
            <person name="Fu T."/>
            <person name="Tang G.D."/>
            <person name="Zhang D."/>
            <person name="Sun W.H."/>
            <person name="Liu D.K."/>
            <person name="Li Y."/>
            <person name="Chen G.Z."/>
            <person name="Liu X.D."/>
            <person name="Liao X.Y."/>
            <person name="Jiang Y.T."/>
            <person name="Yu X."/>
            <person name="Hao Y."/>
            <person name="Huang J."/>
            <person name="Zhao X.W."/>
            <person name="Ke S."/>
            <person name="Chen Y.Y."/>
            <person name="Wu W.L."/>
            <person name="Hsu J.L."/>
            <person name="Lin Y.F."/>
            <person name="Huang M.D."/>
            <person name="Li C.Y."/>
            <person name="Huang L."/>
            <person name="Wang Z.W."/>
            <person name="Zhao X."/>
            <person name="Zhong W.Y."/>
            <person name="Peng D.H."/>
            <person name="Ahmad S."/>
            <person name="Lan S."/>
            <person name="Zhang J.S."/>
            <person name="Tsai W.C."/>
            <person name="Van de Peer Y."/>
            <person name="Liu Z.J."/>
        </authorList>
    </citation>
    <scope>NUCLEOTIDE SEQUENCE</scope>
    <source>
        <strain evidence="1">CP</strain>
    </source>
</reference>
<dbReference type="Proteomes" id="UP001180020">
    <property type="component" value="Unassembled WGS sequence"/>
</dbReference>
<protein>
    <submittedName>
        <fullName evidence="1">Uncharacterized protein</fullName>
    </submittedName>
</protein>
<name>A0AAV9FA12_ACOCL</name>
<sequence>MAYIDCGGPPDKEPLGLFTAAPRRAVVGLLRDGPSRSRRVCFRRPLLEPSGFRQDVCPPLSRLGECISRSKQLVDALPLVWDD</sequence>
<gene>
    <name evidence="1" type="ORF">QJS10_CPA02g00915</name>
</gene>
<keyword evidence="2" id="KW-1185">Reference proteome</keyword>